<keyword evidence="2" id="KW-1185">Reference proteome</keyword>
<protein>
    <recommendedName>
        <fullName evidence="3">NlpC/P60 family protein</fullName>
    </recommendedName>
</protein>
<dbReference type="EMBL" id="JAPDDR010000004">
    <property type="protein sequence ID" value="MCW1913820.1"/>
    <property type="molecule type" value="Genomic_DNA"/>
</dbReference>
<accession>A0ABT3G3N6</accession>
<proteinExistence type="predicted"/>
<dbReference type="RefSeq" id="WP_264513323.1">
    <property type="nucleotide sequence ID" value="NZ_JAPDDR010000004.1"/>
</dbReference>
<evidence type="ECO:0000313" key="2">
    <source>
        <dbReference type="Proteomes" id="UP001165653"/>
    </source>
</evidence>
<sequence length="246" mass="27178">MIQLHAGGVLQRLILLSSGLLLCHCAPQAPADLSIRGPAKTVRRMDAIATAYTYSQVSWMPEQRHVLHGKDRNGITVHTPDATLSSHGFANGWWQTGRQAKGVAYQWGGFDTPKEFLASLAKGEVAGDISTAEKRRLGDAGTSKQACGIDCSGFVSRCWRLAKPYSTKELPGICDRLGSWDELKAGDILLNHQHVVLFAKWSKPGKSVYVYEAGPYPVWRVNAAEIPVAYLLERGYVPWRYRGIRD</sequence>
<gene>
    <name evidence="1" type="ORF">OJ996_09550</name>
</gene>
<dbReference type="Gene3D" id="3.90.1720.10">
    <property type="entry name" value="endopeptidase domain like (from Nostoc punctiforme)"/>
    <property type="match status" value="1"/>
</dbReference>
<evidence type="ECO:0008006" key="3">
    <source>
        <dbReference type="Google" id="ProtNLM"/>
    </source>
</evidence>
<dbReference type="SUPFAM" id="SSF54001">
    <property type="entry name" value="Cysteine proteinases"/>
    <property type="match status" value="1"/>
</dbReference>
<comment type="caution">
    <text evidence="1">The sequence shown here is derived from an EMBL/GenBank/DDBJ whole genome shotgun (WGS) entry which is preliminary data.</text>
</comment>
<evidence type="ECO:0000313" key="1">
    <source>
        <dbReference type="EMBL" id="MCW1913820.1"/>
    </source>
</evidence>
<name>A0ABT3G3N6_9BACT</name>
<reference evidence="1" key="1">
    <citation type="submission" date="2022-10" db="EMBL/GenBank/DDBJ databases">
        <title>Luteolibacter sp. GHJ8, whole genome shotgun sequencing project.</title>
        <authorList>
            <person name="Zhao G."/>
            <person name="Shen L."/>
        </authorList>
    </citation>
    <scope>NUCLEOTIDE SEQUENCE</scope>
    <source>
        <strain evidence="1">GHJ8</strain>
    </source>
</reference>
<dbReference type="InterPro" id="IPR038765">
    <property type="entry name" value="Papain-like_cys_pep_sf"/>
</dbReference>
<organism evidence="1 2">
    <name type="scientific">Luteolibacter rhizosphaerae</name>
    <dbReference type="NCBI Taxonomy" id="2989719"/>
    <lineage>
        <taxon>Bacteria</taxon>
        <taxon>Pseudomonadati</taxon>
        <taxon>Verrucomicrobiota</taxon>
        <taxon>Verrucomicrobiia</taxon>
        <taxon>Verrucomicrobiales</taxon>
        <taxon>Verrucomicrobiaceae</taxon>
        <taxon>Luteolibacter</taxon>
    </lineage>
</organism>
<dbReference type="Proteomes" id="UP001165653">
    <property type="component" value="Unassembled WGS sequence"/>
</dbReference>